<dbReference type="PANTHER" id="PTHR11799">
    <property type="entry name" value="PARAOXONASE"/>
    <property type="match status" value="1"/>
</dbReference>
<dbReference type="InParanoid" id="A0A177C2X6"/>
<dbReference type="InterPro" id="IPR011042">
    <property type="entry name" value="6-blade_b-propeller_TolB-like"/>
</dbReference>
<evidence type="ECO:0000313" key="2">
    <source>
        <dbReference type="Proteomes" id="UP000077069"/>
    </source>
</evidence>
<organism evidence="1 2">
    <name type="scientific">Paraphaeosphaeria sporulosa</name>
    <dbReference type="NCBI Taxonomy" id="1460663"/>
    <lineage>
        <taxon>Eukaryota</taxon>
        <taxon>Fungi</taxon>
        <taxon>Dikarya</taxon>
        <taxon>Ascomycota</taxon>
        <taxon>Pezizomycotina</taxon>
        <taxon>Dothideomycetes</taxon>
        <taxon>Pleosporomycetidae</taxon>
        <taxon>Pleosporales</taxon>
        <taxon>Massarineae</taxon>
        <taxon>Didymosphaeriaceae</taxon>
        <taxon>Paraphaeosphaeria</taxon>
    </lineage>
</organism>
<keyword evidence="2" id="KW-1185">Reference proteome</keyword>
<dbReference type="SUPFAM" id="SSF63829">
    <property type="entry name" value="Calcium-dependent phosphotriesterase"/>
    <property type="match status" value="1"/>
</dbReference>
<dbReference type="Gene3D" id="2.120.10.30">
    <property type="entry name" value="TolB, C-terminal domain"/>
    <property type="match status" value="1"/>
</dbReference>
<dbReference type="RefSeq" id="XP_018031482.1">
    <property type="nucleotide sequence ID" value="XM_018183292.1"/>
</dbReference>
<dbReference type="PANTHER" id="PTHR11799:SF20">
    <property type="entry name" value="SMP-30_GLUCONOLACTONASE_LRE-LIKE REGION DOMAIN-CONTAINING PROTEIN"/>
    <property type="match status" value="1"/>
</dbReference>
<dbReference type="AlphaFoldDB" id="A0A177C2X6"/>
<dbReference type="OrthoDB" id="5307922at2759"/>
<dbReference type="Proteomes" id="UP000077069">
    <property type="component" value="Unassembled WGS sequence"/>
</dbReference>
<dbReference type="GeneID" id="28766778"/>
<name>A0A177C2X6_9PLEO</name>
<evidence type="ECO:0000313" key="1">
    <source>
        <dbReference type="EMBL" id="OAG01117.1"/>
    </source>
</evidence>
<dbReference type="EMBL" id="KV441558">
    <property type="protein sequence ID" value="OAG01117.1"/>
    <property type="molecule type" value="Genomic_DNA"/>
</dbReference>
<accession>A0A177C2X6</accession>
<reference evidence="1 2" key="1">
    <citation type="submission" date="2016-05" db="EMBL/GenBank/DDBJ databases">
        <title>Comparative analysis of secretome profiles of manganese(II)-oxidizing ascomycete fungi.</title>
        <authorList>
            <consortium name="DOE Joint Genome Institute"/>
            <person name="Zeiner C.A."/>
            <person name="Purvine S.O."/>
            <person name="Zink E.M."/>
            <person name="Wu S."/>
            <person name="Pasa-Tolic L."/>
            <person name="Chaput D.L."/>
            <person name="Haridas S."/>
            <person name="Grigoriev I.V."/>
            <person name="Santelli C.M."/>
            <person name="Hansel C.M."/>
        </authorList>
    </citation>
    <scope>NUCLEOTIDE SEQUENCE [LARGE SCALE GENOMIC DNA]</scope>
    <source>
        <strain evidence="1 2">AP3s5-JAC2a</strain>
    </source>
</reference>
<sequence length="408" mass="44542">MARGGFIFGSLFAVFGAVFWQLMLRDLLYVTLGVGRVIQSVDEFPYKCRKITDKRLSGCEDLWLDDQQSILYAACASTEGRLAWNEAVMKLNVSARRKGGTEVLALSIDKSLPDGSFSYRALQLDNFLSPTGDSSVDILGFDVEIIDKHTVHFYLTNQRPPVDAQGKHIDATKLGANATIEVFEHRRGAKSMKHLRTVWDPETMYTPNNVAAVGNGAFVVTNDHSKSFGLRKSFDNYIGGGGVTYCSPTSTCFPITPPRTFRMPNGLARGADGLIYVPSTITGTISVFSLASSAESASIPPAFTLVDTIHVGMPLDNLALDASGDLWIPGFPNGAQVMKWTEDPVGNKSPATVWRIKKVEGVYELEKVLEDREAAVLNGITTVRHDAKTGRLFMGAVFNEFVVCDPIA</sequence>
<protein>
    <submittedName>
        <fullName evidence="1">Serum paraoxonase/arylesteras-like protein</fullName>
    </submittedName>
</protein>
<proteinExistence type="predicted"/>
<dbReference type="InterPro" id="IPR051288">
    <property type="entry name" value="Serum_paraoxonase/arylesterase"/>
</dbReference>
<gene>
    <name evidence="1" type="ORF">CC84DRAFT_1221649</name>
</gene>